<dbReference type="GO" id="GO:0051537">
    <property type="term" value="F:2 iron, 2 sulfur cluster binding"/>
    <property type="evidence" value="ECO:0007669"/>
    <property type="project" value="UniProtKB-KW"/>
</dbReference>
<dbReference type="EMBL" id="SMKA01000024">
    <property type="protein sequence ID" value="TDC32297.1"/>
    <property type="molecule type" value="Genomic_DNA"/>
</dbReference>
<keyword evidence="5" id="KW-1015">Disulfide bond</keyword>
<feature type="domain" description="Rieske" evidence="7">
    <location>
        <begin position="412"/>
        <end position="500"/>
    </location>
</feature>
<dbReference type="Gene3D" id="3.50.50.60">
    <property type="entry name" value="FAD/NAD(P)-binding domain"/>
    <property type="match status" value="1"/>
</dbReference>
<dbReference type="PANTHER" id="PTHR13847">
    <property type="entry name" value="SARCOSINE DEHYDROGENASE-RELATED"/>
    <property type="match status" value="1"/>
</dbReference>
<evidence type="ECO:0000256" key="5">
    <source>
        <dbReference type="ARBA" id="ARBA00023157"/>
    </source>
</evidence>
<keyword evidence="3" id="KW-0408">Iron</keyword>
<dbReference type="InterPro" id="IPR036188">
    <property type="entry name" value="FAD/NAD-bd_sf"/>
</dbReference>
<dbReference type="GO" id="GO:0005737">
    <property type="term" value="C:cytoplasm"/>
    <property type="evidence" value="ECO:0007669"/>
    <property type="project" value="TreeGrafter"/>
</dbReference>
<reference evidence="8 9" key="1">
    <citation type="submission" date="2019-03" db="EMBL/GenBank/DDBJ databases">
        <title>Draft genome sequences of novel Actinobacteria.</title>
        <authorList>
            <person name="Sahin N."/>
            <person name="Ay H."/>
            <person name="Saygin H."/>
        </authorList>
    </citation>
    <scope>NUCLEOTIDE SEQUENCE [LARGE SCALE GENOMIC DNA]</scope>
    <source>
        <strain evidence="8 9">JCM 30547</strain>
    </source>
</reference>
<dbReference type="SUPFAM" id="SSF51971">
    <property type="entry name" value="Nucleotide-binding domain"/>
    <property type="match status" value="1"/>
</dbReference>
<dbReference type="InterPro" id="IPR036922">
    <property type="entry name" value="Rieske_2Fe-2S_sf"/>
</dbReference>
<evidence type="ECO:0000259" key="7">
    <source>
        <dbReference type="PROSITE" id="PS51296"/>
    </source>
</evidence>
<evidence type="ECO:0000256" key="4">
    <source>
        <dbReference type="ARBA" id="ARBA00023014"/>
    </source>
</evidence>
<keyword evidence="2" id="KW-0479">Metal-binding</keyword>
<keyword evidence="9" id="KW-1185">Reference proteome</keyword>
<feature type="compositionally biased region" description="Low complexity" evidence="6">
    <location>
        <begin position="484"/>
        <end position="500"/>
    </location>
</feature>
<accession>A0A4R4QAG2</accession>
<name>A0A4R4QAG2_9ACTN</name>
<dbReference type="RefSeq" id="WP_132404630.1">
    <property type="nucleotide sequence ID" value="NZ_SMKA01000024.1"/>
</dbReference>
<sequence length="500" mass="52953">MTNSASVWPATATMPRYDAIAADRRTGVLVVGGGMVGLTTALELQLAGADVLLVEADRIGSRTSGHTTGKVTSQHGAIYAQLADRHGLEAARQYGMANQAGVERVASLIDQFGIDCEFTRAPAFVYATEGTDLRREAEVAAELGLPAHSADSAELGLPVKATEVVRFDNQVHLHPSRYLAGLAAAFTAAGGTIFEHTRVTEIEDGIEASTERGPIIRADHAVMATLLPIGTLGGYFARTRPQQSHGIALRLPVPAPAGMTISADGPTRSTRPWPGGGPNGLIIVGSGHEVGDQTDTDAAYRSLSDWAGSLWNERLEPDYRWSAHDYSTPDQLPYVGKAPGSPVLVATGMHKWGLSNGTVAAGILRDLILQRDNEFHLLYDAGRIGDAHSVATLVKDNLKVGKEFAAGHLRRLAGGGLDHVEVGQGGLYDLDGTTVGAYCDRDGRLHTVVPVCTHLGCPLRWNQGDATWDCNCHGSRFNPDGTVLDGPTTTPLATPDTAER</sequence>
<evidence type="ECO:0000256" key="3">
    <source>
        <dbReference type="ARBA" id="ARBA00023004"/>
    </source>
</evidence>
<dbReference type="GO" id="GO:0046872">
    <property type="term" value="F:metal ion binding"/>
    <property type="evidence" value="ECO:0007669"/>
    <property type="project" value="UniProtKB-KW"/>
</dbReference>
<dbReference type="SUPFAM" id="SSF50022">
    <property type="entry name" value="ISP domain"/>
    <property type="match status" value="1"/>
</dbReference>
<dbReference type="InterPro" id="IPR017941">
    <property type="entry name" value="Rieske_2Fe-2S"/>
</dbReference>
<keyword evidence="4" id="KW-0411">Iron-sulfur</keyword>
<dbReference type="PANTHER" id="PTHR13847:SF274">
    <property type="entry name" value="RIESKE 2FE-2S IRON-SULFUR PROTEIN YHFW-RELATED"/>
    <property type="match status" value="1"/>
</dbReference>
<evidence type="ECO:0000313" key="8">
    <source>
        <dbReference type="EMBL" id="TDC32297.1"/>
    </source>
</evidence>
<evidence type="ECO:0000313" key="9">
    <source>
        <dbReference type="Proteomes" id="UP000295075"/>
    </source>
</evidence>
<proteinExistence type="predicted"/>
<evidence type="ECO:0000256" key="1">
    <source>
        <dbReference type="ARBA" id="ARBA00022714"/>
    </source>
</evidence>
<dbReference type="OrthoDB" id="9767869at2"/>
<protein>
    <submittedName>
        <fullName evidence="8">FAD-dependent oxidoreductase</fullName>
    </submittedName>
</protein>
<dbReference type="Proteomes" id="UP000295075">
    <property type="component" value="Unassembled WGS sequence"/>
</dbReference>
<feature type="region of interest" description="Disordered" evidence="6">
    <location>
        <begin position="481"/>
        <end position="500"/>
    </location>
</feature>
<evidence type="ECO:0000256" key="2">
    <source>
        <dbReference type="ARBA" id="ARBA00022723"/>
    </source>
</evidence>
<keyword evidence="1" id="KW-0001">2Fe-2S</keyword>
<gene>
    <name evidence="8" type="ORF">E1261_08810</name>
</gene>
<dbReference type="GO" id="GO:0016020">
    <property type="term" value="C:membrane"/>
    <property type="evidence" value="ECO:0007669"/>
    <property type="project" value="InterPro"/>
</dbReference>
<dbReference type="PROSITE" id="PS51296">
    <property type="entry name" value="RIESKE"/>
    <property type="match status" value="1"/>
</dbReference>
<dbReference type="InterPro" id="IPR006076">
    <property type="entry name" value="FAD-dep_OxRdtase"/>
</dbReference>
<organism evidence="8 9">
    <name type="scientific">Kribbella albertanoniae</name>
    <dbReference type="NCBI Taxonomy" id="1266829"/>
    <lineage>
        <taxon>Bacteria</taxon>
        <taxon>Bacillati</taxon>
        <taxon>Actinomycetota</taxon>
        <taxon>Actinomycetes</taxon>
        <taxon>Propionibacteriales</taxon>
        <taxon>Kribbellaceae</taxon>
        <taxon>Kribbella</taxon>
    </lineage>
</organism>
<dbReference type="InterPro" id="IPR005805">
    <property type="entry name" value="Rieske_Fe-S_prot_C"/>
</dbReference>
<dbReference type="Pfam" id="PF00355">
    <property type="entry name" value="Rieske"/>
    <property type="match status" value="1"/>
</dbReference>
<dbReference type="PRINTS" id="PR00162">
    <property type="entry name" value="RIESKE"/>
</dbReference>
<dbReference type="GO" id="GO:0004497">
    <property type="term" value="F:monooxygenase activity"/>
    <property type="evidence" value="ECO:0007669"/>
    <property type="project" value="UniProtKB-ARBA"/>
</dbReference>
<dbReference type="Gene3D" id="2.102.10.10">
    <property type="entry name" value="Rieske [2Fe-2S] iron-sulphur domain"/>
    <property type="match status" value="1"/>
</dbReference>
<dbReference type="AlphaFoldDB" id="A0A4R4QAG2"/>
<dbReference type="GO" id="GO:0016705">
    <property type="term" value="F:oxidoreductase activity, acting on paired donors, with incorporation or reduction of molecular oxygen"/>
    <property type="evidence" value="ECO:0007669"/>
    <property type="project" value="UniProtKB-ARBA"/>
</dbReference>
<evidence type="ECO:0000256" key="6">
    <source>
        <dbReference type="SAM" id="MobiDB-lite"/>
    </source>
</evidence>
<comment type="caution">
    <text evidence="8">The sequence shown here is derived from an EMBL/GenBank/DDBJ whole genome shotgun (WGS) entry which is preliminary data.</text>
</comment>
<dbReference type="Gene3D" id="3.30.9.10">
    <property type="entry name" value="D-Amino Acid Oxidase, subunit A, domain 2"/>
    <property type="match status" value="1"/>
</dbReference>
<dbReference type="Pfam" id="PF01266">
    <property type="entry name" value="DAO"/>
    <property type="match status" value="1"/>
</dbReference>